<dbReference type="InterPro" id="IPR000990">
    <property type="entry name" value="Innexin"/>
</dbReference>
<keyword evidence="13" id="KW-1185">Reference proteome</keyword>
<keyword evidence="9" id="KW-0406">Ion transport</keyword>
<dbReference type="GO" id="GO:0005921">
    <property type="term" value="C:gap junction"/>
    <property type="evidence" value="ECO:0007669"/>
    <property type="project" value="UniProtKB-SubCell"/>
</dbReference>
<keyword evidence="4" id="KW-1003">Cell membrane</keyword>
<evidence type="ECO:0000256" key="2">
    <source>
        <dbReference type="ARBA" id="ARBA00004651"/>
    </source>
</evidence>
<dbReference type="GO" id="GO:0005886">
    <property type="term" value="C:plasma membrane"/>
    <property type="evidence" value="ECO:0007669"/>
    <property type="project" value="UniProtKB-SubCell"/>
</dbReference>
<accession>A0A4Y2LBQ6</accession>
<evidence type="ECO:0000256" key="6">
    <source>
        <dbReference type="ARBA" id="ARBA00022868"/>
    </source>
</evidence>
<evidence type="ECO:0000256" key="9">
    <source>
        <dbReference type="ARBA" id="ARBA00023065"/>
    </source>
</evidence>
<keyword evidence="5" id="KW-0812">Transmembrane</keyword>
<keyword evidence="3" id="KW-0813">Transport</keyword>
<organism evidence="12 13">
    <name type="scientific">Araneus ventricosus</name>
    <name type="common">Orbweaver spider</name>
    <name type="synonym">Epeira ventricosa</name>
    <dbReference type="NCBI Taxonomy" id="182803"/>
    <lineage>
        <taxon>Eukaryota</taxon>
        <taxon>Metazoa</taxon>
        <taxon>Ecdysozoa</taxon>
        <taxon>Arthropoda</taxon>
        <taxon>Chelicerata</taxon>
        <taxon>Arachnida</taxon>
        <taxon>Araneae</taxon>
        <taxon>Araneomorphae</taxon>
        <taxon>Entelegynae</taxon>
        <taxon>Araneoidea</taxon>
        <taxon>Araneidae</taxon>
        <taxon>Araneus</taxon>
    </lineage>
</organism>
<sequence length="84" mass="9807">MVLVYRLVLVFWPNARFMVTSCRARLVKHDHLRLILSRANLGDWFILDMLSKNVDSLYYREVIIDLAERLDGKVGNGNLQSLMI</sequence>
<evidence type="ECO:0000256" key="3">
    <source>
        <dbReference type="ARBA" id="ARBA00022448"/>
    </source>
</evidence>
<dbReference type="GO" id="GO:0034220">
    <property type="term" value="P:monoatomic ion transmembrane transport"/>
    <property type="evidence" value="ECO:0007669"/>
    <property type="project" value="UniProtKB-KW"/>
</dbReference>
<evidence type="ECO:0000256" key="10">
    <source>
        <dbReference type="ARBA" id="ARBA00023136"/>
    </source>
</evidence>
<keyword evidence="11" id="KW-0407">Ion channel</keyword>
<keyword evidence="7" id="KW-0965">Cell junction</keyword>
<keyword evidence="10" id="KW-0472">Membrane</keyword>
<evidence type="ECO:0000313" key="13">
    <source>
        <dbReference type="Proteomes" id="UP000499080"/>
    </source>
</evidence>
<name>A0A4Y2LBQ6_ARAVE</name>
<proteinExistence type="predicted"/>
<evidence type="ECO:0000256" key="8">
    <source>
        <dbReference type="ARBA" id="ARBA00022989"/>
    </source>
</evidence>
<gene>
    <name evidence="12" type="ORF">AVEN_104462_1</name>
</gene>
<evidence type="ECO:0000256" key="4">
    <source>
        <dbReference type="ARBA" id="ARBA00022475"/>
    </source>
</evidence>
<keyword evidence="6" id="KW-0303">Gap junction</keyword>
<keyword evidence="8" id="KW-1133">Transmembrane helix</keyword>
<dbReference type="Pfam" id="PF00876">
    <property type="entry name" value="Innexin"/>
    <property type="match status" value="1"/>
</dbReference>
<dbReference type="Proteomes" id="UP000499080">
    <property type="component" value="Unassembled WGS sequence"/>
</dbReference>
<dbReference type="OrthoDB" id="6425542at2759"/>
<evidence type="ECO:0000313" key="12">
    <source>
        <dbReference type="EMBL" id="GBN11283.1"/>
    </source>
</evidence>
<dbReference type="EMBL" id="BGPR01198469">
    <property type="protein sequence ID" value="GBN11283.1"/>
    <property type="molecule type" value="Genomic_DNA"/>
</dbReference>
<evidence type="ECO:0000256" key="5">
    <source>
        <dbReference type="ARBA" id="ARBA00022692"/>
    </source>
</evidence>
<evidence type="ECO:0000256" key="1">
    <source>
        <dbReference type="ARBA" id="ARBA00004610"/>
    </source>
</evidence>
<comment type="subcellular location">
    <subcellularLocation>
        <location evidence="1">Cell junction</location>
        <location evidence="1">Gap junction</location>
    </subcellularLocation>
    <subcellularLocation>
        <location evidence="2">Cell membrane</location>
        <topology evidence="2">Multi-pass membrane protein</topology>
    </subcellularLocation>
</comment>
<protein>
    <submittedName>
        <fullName evidence="12">Uncharacterized protein</fullName>
    </submittedName>
</protein>
<evidence type="ECO:0000256" key="7">
    <source>
        <dbReference type="ARBA" id="ARBA00022949"/>
    </source>
</evidence>
<reference evidence="12 13" key="1">
    <citation type="journal article" date="2019" name="Sci. Rep.">
        <title>Orb-weaving spider Araneus ventricosus genome elucidates the spidroin gene catalogue.</title>
        <authorList>
            <person name="Kono N."/>
            <person name="Nakamura H."/>
            <person name="Ohtoshi R."/>
            <person name="Moran D.A.P."/>
            <person name="Shinohara A."/>
            <person name="Yoshida Y."/>
            <person name="Fujiwara M."/>
            <person name="Mori M."/>
            <person name="Tomita M."/>
            <person name="Arakawa K."/>
        </authorList>
    </citation>
    <scope>NUCLEOTIDE SEQUENCE [LARGE SCALE GENOMIC DNA]</scope>
</reference>
<comment type="caution">
    <text evidence="12">The sequence shown here is derived from an EMBL/GenBank/DDBJ whole genome shotgun (WGS) entry which is preliminary data.</text>
</comment>
<evidence type="ECO:0000256" key="11">
    <source>
        <dbReference type="ARBA" id="ARBA00023303"/>
    </source>
</evidence>
<dbReference type="AlphaFoldDB" id="A0A4Y2LBQ6"/>